<dbReference type="AlphaFoldDB" id="A0A7H9ANQ6"/>
<keyword evidence="1" id="KW-0732">Signal</keyword>
<dbReference type="RefSeq" id="WP_179241357.1">
    <property type="nucleotide sequence ID" value="NZ_CP058595.1"/>
</dbReference>
<dbReference type="Proteomes" id="UP000509302">
    <property type="component" value="Chromosome"/>
</dbReference>
<protein>
    <submittedName>
        <fullName evidence="2">Uncharacterized protein</fullName>
    </submittedName>
</protein>
<feature type="signal peptide" evidence="1">
    <location>
        <begin position="1"/>
        <end position="22"/>
    </location>
</feature>
<organism evidence="2 3">
    <name type="scientific">Costertonia aggregata</name>
    <dbReference type="NCBI Taxonomy" id="343403"/>
    <lineage>
        <taxon>Bacteria</taxon>
        <taxon>Pseudomonadati</taxon>
        <taxon>Bacteroidota</taxon>
        <taxon>Flavobacteriia</taxon>
        <taxon>Flavobacteriales</taxon>
        <taxon>Flavobacteriaceae</taxon>
        <taxon>Costertonia</taxon>
    </lineage>
</organism>
<name>A0A7H9ANQ6_9FLAO</name>
<keyword evidence="3" id="KW-1185">Reference proteome</keyword>
<evidence type="ECO:0000256" key="1">
    <source>
        <dbReference type="SAM" id="SignalP"/>
    </source>
</evidence>
<dbReference type="EMBL" id="CP058595">
    <property type="protein sequence ID" value="QLG45067.1"/>
    <property type="molecule type" value="Genomic_DNA"/>
</dbReference>
<sequence length="178" mass="19223">MKTLRMLSLFLITAIFMTNCSSESNNEPQNENNATGTIRMSGEDTAAIGNELQVGDIDYGRVDLTGLEDSIIVVHQGATIVEESPTLSPGDPGYVESIIDAPDTENGFIIVAGEQVVSMTIVTNGVQRQYGCDSTFGTFTDCNTISINKDLREAVFMNTTVQNVETGAILTMNGTLRW</sequence>
<proteinExistence type="predicted"/>
<reference evidence="2 3" key="1">
    <citation type="journal article" date="2006" name="Int. J. Syst. Evol. Microbiol.">
        <title>Costertonia aggregata gen. nov., sp. nov., a mesophilic marine bacterium of the family Flavobacteriaceae, isolated from a mature biofilm.</title>
        <authorList>
            <person name="Kwon K.K."/>
            <person name="Lee Y.K."/>
            <person name="Lee H.K."/>
        </authorList>
    </citation>
    <scope>NUCLEOTIDE SEQUENCE [LARGE SCALE GENOMIC DNA]</scope>
    <source>
        <strain evidence="2 3">KCCM 42265</strain>
    </source>
</reference>
<evidence type="ECO:0000313" key="2">
    <source>
        <dbReference type="EMBL" id="QLG45067.1"/>
    </source>
</evidence>
<evidence type="ECO:0000313" key="3">
    <source>
        <dbReference type="Proteomes" id="UP000509302"/>
    </source>
</evidence>
<accession>A0A7H9ANQ6</accession>
<feature type="chain" id="PRO_5028993668" evidence="1">
    <location>
        <begin position="23"/>
        <end position="178"/>
    </location>
</feature>
<gene>
    <name evidence="2" type="ORF">HYG79_06790</name>
</gene>
<dbReference type="KEGG" id="cagg:HYG79_06790"/>